<keyword evidence="3 6" id="KW-1133">Transmembrane helix</keyword>
<gene>
    <name evidence="8" type="ORF">SAMN04489759_101557</name>
</gene>
<feature type="domain" description="HemY N-terminal" evidence="7">
    <location>
        <begin position="30"/>
        <end position="143"/>
    </location>
</feature>
<keyword evidence="4 6" id="KW-0472">Membrane</keyword>
<dbReference type="GO" id="GO:0016020">
    <property type="term" value="C:membrane"/>
    <property type="evidence" value="ECO:0007669"/>
    <property type="project" value="UniProtKB-SubCell"/>
</dbReference>
<dbReference type="OrthoDB" id="9798343at2"/>
<evidence type="ECO:0000313" key="8">
    <source>
        <dbReference type="EMBL" id="SDF19264.1"/>
    </source>
</evidence>
<dbReference type="PIRSF" id="PIRSF031802">
    <property type="entry name" value="UCP031802"/>
    <property type="match status" value="1"/>
</dbReference>
<proteinExistence type="predicted"/>
<keyword evidence="9" id="KW-1185">Reference proteome</keyword>
<dbReference type="Pfam" id="PF14559">
    <property type="entry name" value="TPR_19"/>
    <property type="match status" value="1"/>
</dbReference>
<evidence type="ECO:0000256" key="6">
    <source>
        <dbReference type="SAM" id="Phobius"/>
    </source>
</evidence>
<accession>A0A1G7J3A2</accession>
<evidence type="ECO:0000259" key="7">
    <source>
        <dbReference type="Pfam" id="PF07219"/>
    </source>
</evidence>
<organism evidence="8 9">
    <name type="scientific">Sulfitobacter delicatus</name>
    <dbReference type="NCBI Taxonomy" id="218672"/>
    <lineage>
        <taxon>Bacteria</taxon>
        <taxon>Pseudomonadati</taxon>
        <taxon>Pseudomonadota</taxon>
        <taxon>Alphaproteobacteria</taxon>
        <taxon>Rhodobacterales</taxon>
        <taxon>Roseobacteraceae</taxon>
        <taxon>Sulfitobacter</taxon>
    </lineage>
</organism>
<dbReference type="EMBL" id="FNBP01000001">
    <property type="protein sequence ID" value="SDF19264.1"/>
    <property type="molecule type" value="Genomic_DNA"/>
</dbReference>
<dbReference type="Proteomes" id="UP000199399">
    <property type="component" value="Unassembled WGS sequence"/>
</dbReference>
<protein>
    <submittedName>
        <fullName evidence="8">HemY protein</fullName>
    </submittedName>
</protein>
<dbReference type="STRING" id="218672.SAMN04489759_101557"/>
<evidence type="ECO:0000256" key="4">
    <source>
        <dbReference type="ARBA" id="ARBA00023136"/>
    </source>
</evidence>
<name>A0A1G7J3A2_9RHOB</name>
<evidence type="ECO:0000313" key="9">
    <source>
        <dbReference type="Proteomes" id="UP000199399"/>
    </source>
</evidence>
<reference evidence="9" key="1">
    <citation type="submission" date="2016-10" db="EMBL/GenBank/DDBJ databases">
        <authorList>
            <person name="Varghese N."/>
            <person name="Submissions S."/>
        </authorList>
    </citation>
    <scope>NUCLEOTIDE SEQUENCE [LARGE SCALE GENOMIC DNA]</scope>
    <source>
        <strain evidence="9">DSM 16477</strain>
    </source>
</reference>
<evidence type="ECO:0000256" key="1">
    <source>
        <dbReference type="ARBA" id="ARBA00004370"/>
    </source>
</evidence>
<evidence type="ECO:0000256" key="5">
    <source>
        <dbReference type="SAM" id="MobiDB-lite"/>
    </source>
</evidence>
<comment type="subcellular location">
    <subcellularLocation>
        <location evidence="1">Membrane</location>
    </subcellularLocation>
</comment>
<dbReference type="AlphaFoldDB" id="A0A1G7J3A2"/>
<evidence type="ECO:0000256" key="3">
    <source>
        <dbReference type="ARBA" id="ARBA00022989"/>
    </source>
</evidence>
<dbReference type="Pfam" id="PF07219">
    <property type="entry name" value="HemY_N"/>
    <property type="match status" value="1"/>
</dbReference>
<feature type="region of interest" description="Disordered" evidence="5">
    <location>
        <begin position="458"/>
        <end position="502"/>
    </location>
</feature>
<dbReference type="InterPro" id="IPR016982">
    <property type="entry name" value="Mms48"/>
</dbReference>
<dbReference type="InterPro" id="IPR011990">
    <property type="entry name" value="TPR-like_helical_dom_sf"/>
</dbReference>
<keyword evidence="2 6" id="KW-0812">Transmembrane</keyword>
<feature type="compositionally biased region" description="Basic and acidic residues" evidence="5">
    <location>
        <begin position="493"/>
        <end position="502"/>
    </location>
</feature>
<sequence>MLWSLIKIVLFVVLVAALAWGAGFLLESQGGIQLTVAGTEYTLGPLQSVIAVLLLMLAVWLLLKIVALLSATWHFLNGDETALSRYFDRNRERKGYEALSDGLMALASGEGQLAMAKAAKADRYLKRPALTNLLTAQAAELAGDHHKAERTYRKLVEDEKTRFVGVRGIMKQKLAEGDTETALKLAEKAFALKPKHEETGDTLLKLQAEKHDWTGARHTLQAKYKNGHLPRDVHKRRDAVLALSEAREVIAEGNSIEAREAAIEANRLSPDLVPAAVMAARGYIDQGKPRYAAKVLQKAWSVHPHPDLAAAFAEVQPEETPQQRIKRFRALTKSQPDHAETKMLLAELHIANEDFPEARRALGDLVETDPSARSVTLMAAIERGEGASDTVVKGWLTRALNVSRGPQWICENCHHIHAEWKPICENCESFDTLEWKTPPLSEVAMPSGVQMLPLIVGTPEAAPPTEGALTTRTDDIEEAELVTDPEISGQQDTSKRPPDPTA</sequence>
<dbReference type="InterPro" id="IPR010817">
    <property type="entry name" value="HemY_N"/>
</dbReference>
<feature type="transmembrane region" description="Helical" evidence="6">
    <location>
        <begin position="45"/>
        <end position="63"/>
    </location>
</feature>
<dbReference type="SUPFAM" id="SSF48452">
    <property type="entry name" value="TPR-like"/>
    <property type="match status" value="2"/>
</dbReference>
<evidence type="ECO:0000256" key="2">
    <source>
        <dbReference type="ARBA" id="ARBA00022692"/>
    </source>
</evidence>
<dbReference type="RefSeq" id="WP_093738909.1">
    <property type="nucleotide sequence ID" value="NZ_FNBP01000001.1"/>
</dbReference>
<dbReference type="Gene3D" id="1.25.40.10">
    <property type="entry name" value="Tetratricopeptide repeat domain"/>
    <property type="match status" value="2"/>
</dbReference>